<keyword evidence="3" id="KW-1185">Reference proteome</keyword>
<keyword evidence="2" id="KW-0808">Transferase</keyword>
<evidence type="ECO:0000259" key="1">
    <source>
        <dbReference type="PROSITE" id="PS51186"/>
    </source>
</evidence>
<comment type="caution">
    <text evidence="2">The sequence shown here is derived from an EMBL/GenBank/DDBJ whole genome shotgun (WGS) entry which is preliminary data.</text>
</comment>
<accession>A0A6V8KN04</accession>
<reference evidence="2 3" key="1">
    <citation type="submission" date="2020-03" db="EMBL/GenBank/DDBJ databases">
        <title>Whole genome shotgun sequence of Phytohabitans houttuyneae NBRC 108639.</title>
        <authorList>
            <person name="Komaki H."/>
            <person name="Tamura T."/>
        </authorList>
    </citation>
    <scope>NUCLEOTIDE SEQUENCE [LARGE SCALE GENOMIC DNA]</scope>
    <source>
        <strain evidence="2 3">NBRC 108639</strain>
    </source>
</reference>
<dbReference type="GO" id="GO:0005737">
    <property type="term" value="C:cytoplasm"/>
    <property type="evidence" value="ECO:0007669"/>
    <property type="project" value="TreeGrafter"/>
</dbReference>
<dbReference type="PANTHER" id="PTHR43441">
    <property type="entry name" value="RIBOSOMAL-PROTEIN-SERINE ACETYLTRANSFERASE"/>
    <property type="match status" value="1"/>
</dbReference>
<dbReference type="GO" id="GO:0008999">
    <property type="term" value="F:protein-N-terminal-alanine acetyltransferase activity"/>
    <property type="evidence" value="ECO:0007669"/>
    <property type="project" value="TreeGrafter"/>
</dbReference>
<dbReference type="GO" id="GO:1990189">
    <property type="term" value="F:protein N-terminal-serine acetyltransferase activity"/>
    <property type="evidence" value="ECO:0007669"/>
    <property type="project" value="TreeGrafter"/>
</dbReference>
<evidence type="ECO:0000313" key="2">
    <source>
        <dbReference type="EMBL" id="GFJ83928.1"/>
    </source>
</evidence>
<dbReference type="PROSITE" id="PS51186">
    <property type="entry name" value="GNAT"/>
    <property type="match status" value="1"/>
</dbReference>
<proteinExistence type="predicted"/>
<dbReference type="Pfam" id="PF13302">
    <property type="entry name" value="Acetyltransf_3"/>
    <property type="match status" value="1"/>
</dbReference>
<dbReference type="InterPro" id="IPR016181">
    <property type="entry name" value="Acyl_CoA_acyltransferase"/>
</dbReference>
<dbReference type="InterPro" id="IPR000182">
    <property type="entry name" value="GNAT_dom"/>
</dbReference>
<dbReference type="InterPro" id="IPR051908">
    <property type="entry name" value="Ribosomal_N-acetyltransferase"/>
</dbReference>
<dbReference type="AlphaFoldDB" id="A0A6V8KN04"/>
<protein>
    <submittedName>
        <fullName evidence="2">Acetyltransferase</fullName>
    </submittedName>
</protein>
<name>A0A6V8KN04_9ACTN</name>
<sequence length="220" mass="24512">MVLATPTLHAARLRLRPFGDADEDDLFALHSNAHVLRFWDAPPWTGRARAKRFVTACRQMAEDGTGARVAVDRVADGAFIGWCGLSRWNADYRSASLGYCFDDAVWGQGYATEAAGALLLWAFDTLDLNRVQAETDTRNMASARVLEKLGFVREGTLREDCVVNGDVSDSWVYGLLRREWQATVREGTAAKRRPSLWCGRQPWPASPARVTSGRRPPVTR</sequence>
<evidence type="ECO:0000313" key="3">
    <source>
        <dbReference type="Proteomes" id="UP000482800"/>
    </source>
</evidence>
<dbReference type="EMBL" id="BLPF01000003">
    <property type="protein sequence ID" value="GFJ83928.1"/>
    <property type="molecule type" value="Genomic_DNA"/>
</dbReference>
<organism evidence="2 3">
    <name type="scientific">Phytohabitans houttuyneae</name>
    <dbReference type="NCBI Taxonomy" id="1076126"/>
    <lineage>
        <taxon>Bacteria</taxon>
        <taxon>Bacillati</taxon>
        <taxon>Actinomycetota</taxon>
        <taxon>Actinomycetes</taxon>
        <taxon>Micromonosporales</taxon>
        <taxon>Micromonosporaceae</taxon>
    </lineage>
</organism>
<dbReference type="PANTHER" id="PTHR43441:SF11">
    <property type="entry name" value="RIBOSOMAL-PROTEIN-SERINE ACETYLTRANSFERASE"/>
    <property type="match status" value="1"/>
</dbReference>
<reference evidence="2 3" key="2">
    <citation type="submission" date="2020-03" db="EMBL/GenBank/DDBJ databases">
        <authorList>
            <person name="Ichikawa N."/>
            <person name="Kimura A."/>
            <person name="Kitahashi Y."/>
            <person name="Uohara A."/>
        </authorList>
    </citation>
    <scope>NUCLEOTIDE SEQUENCE [LARGE SCALE GENOMIC DNA]</scope>
    <source>
        <strain evidence="2 3">NBRC 108639</strain>
    </source>
</reference>
<dbReference type="SUPFAM" id="SSF55729">
    <property type="entry name" value="Acyl-CoA N-acyltransferases (Nat)"/>
    <property type="match status" value="1"/>
</dbReference>
<feature type="domain" description="N-acetyltransferase" evidence="1">
    <location>
        <begin position="13"/>
        <end position="178"/>
    </location>
</feature>
<dbReference type="RefSeq" id="WP_173066982.1">
    <property type="nucleotide sequence ID" value="NZ_BAABGO010000030.1"/>
</dbReference>
<dbReference type="Proteomes" id="UP000482800">
    <property type="component" value="Unassembled WGS sequence"/>
</dbReference>
<dbReference type="Gene3D" id="3.40.630.30">
    <property type="match status" value="1"/>
</dbReference>
<gene>
    <name evidence="2" type="ORF">Phou_081080</name>
</gene>